<keyword evidence="1" id="KW-1133">Transmembrane helix</keyword>
<evidence type="ECO:0000313" key="2">
    <source>
        <dbReference type="EMBL" id="RIA85968.1"/>
    </source>
</evidence>
<accession>A0A397SIV2</accession>
<evidence type="ECO:0000313" key="3">
    <source>
        <dbReference type="Proteomes" id="UP000265703"/>
    </source>
</evidence>
<protein>
    <submittedName>
        <fullName evidence="2">Uncharacterized protein</fullName>
    </submittedName>
</protein>
<organism evidence="2 3">
    <name type="scientific">Glomus cerebriforme</name>
    <dbReference type="NCBI Taxonomy" id="658196"/>
    <lineage>
        <taxon>Eukaryota</taxon>
        <taxon>Fungi</taxon>
        <taxon>Fungi incertae sedis</taxon>
        <taxon>Mucoromycota</taxon>
        <taxon>Glomeromycotina</taxon>
        <taxon>Glomeromycetes</taxon>
        <taxon>Glomerales</taxon>
        <taxon>Glomeraceae</taxon>
        <taxon>Glomus</taxon>
    </lineage>
</organism>
<feature type="non-terminal residue" evidence="2">
    <location>
        <position position="61"/>
    </location>
</feature>
<keyword evidence="3" id="KW-1185">Reference proteome</keyword>
<reference evidence="2 3" key="1">
    <citation type="submission" date="2018-06" db="EMBL/GenBank/DDBJ databases">
        <title>Comparative genomics reveals the genomic features of Rhizophagus irregularis, R. cerebriforme, R. diaphanum and Gigaspora rosea, and their symbiotic lifestyle signature.</title>
        <authorList>
            <person name="Morin E."/>
            <person name="San Clemente H."/>
            <person name="Chen E.C.H."/>
            <person name="De La Providencia I."/>
            <person name="Hainaut M."/>
            <person name="Kuo A."/>
            <person name="Kohler A."/>
            <person name="Murat C."/>
            <person name="Tang N."/>
            <person name="Roy S."/>
            <person name="Loubradou J."/>
            <person name="Henrissat B."/>
            <person name="Grigoriev I.V."/>
            <person name="Corradi N."/>
            <person name="Roux C."/>
            <person name="Martin F.M."/>
        </authorList>
    </citation>
    <scope>NUCLEOTIDE SEQUENCE [LARGE SCALE GENOMIC DNA]</scope>
    <source>
        <strain evidence="2 3">DAOM 227022</strain>
    </source>
</reference>
<sequence length="61" mass="7478">YTHFFVVLYSTHTPSFSYNILFILHHIIVYHQFTPIFVYFDLLLFLPFVYNSNFSEFTLDF</sequence>
<comment type="caution">
    <text evidence="2">The sequence shown here is derived from an EMBL/GenBank/DDBJ whole genome shotgun (WGS) entry which is preliminary data.</text>
</comment>
<dbReference type="AlphaFoldDB" id="A0A397SIV2"/>
<evidence type="ECO:0000256" key="1">
    <source>
        <dbReference type="SAM" id="Phobius"/>
    </source>
</evidence>
<keyword evidence="1" id="KW-0472">Membrane</keyword>
<feature type="transmembrane region" description="Helical" evidence="1">
    <location>
        <begin position="20"/>
        <end position="46"/>
    </location>
</feature>
<proteinExistence type="predicted"/>
<feature type="non-terminal residue" evidence="2">
    <location>
        <position position="1"/>
    </location>
</feature>
<dbReference type="EMBL" id="QKYT01000393">
    <property type="protein sequence ID" value="RIA85968.1"/>
    <property type="molecule type" value="Genomic_DNA"/>
</dbReference>
<keyword evidence="1" id="KW-0812">Transmembrane</keyword>
<name>A0A397SIV2_9GLOM</name>
<gene>
    <name evidence="2" type="ORF">C1645_780741</name>
</gene>
<dbReference type="Proteomes" id="UP000265703">
    <property type="component" value="Unassembled WGS sequence"/>
</dbReference>